<sequence>MGFCLNKIFLFNSTIKHYLSFFPTLLYKTKKMIAPIAGKFRKQVIKDITISLVLGAAGGAAWWNLYHIPNVQRRDAYYAKLEASKQ</sequence>
<keyword evidence="5" id="KW-0496">Mitochondrion</keyword>
<dbReference type="CDD" id="cd22888">
    <property type="entry name" value="CcO_VIIa_fungal"/>
    <property type="match status" value="1"/>
</dbReference>
<dbReference type="GO" id="GO:0005743">
    <property type="term" value="C:mitochondrial inner membrane"/>
    <property type="evidence" value="ECO:0007669"/>
    <property type="project" value="UniProtKB-SubCell"/>
</dbReference>
<keyword evidence="8" id="KW-1185">Reference proteome</keyword>
<name>A0A0B7NQD8_9FUNG</name>
<dbReference type="OrthoDB" id="2317211at2759"/>
<evidence type="ECO:0000256" key="4">
    <source>
        <dbReference type="ARBA" id="ARBA00022989"/>
    </source>
</evidence>
<gene>
    <name evidence="7" type="primary">PARPA_13968.1 scaffold 47516</name>
</gene>
<dbReference type="EMBL" id="LN734065">
    <property type="protein sequence ID" value="CEP19652.1"/>
    <property type="molecule type" value="Genomic_DNA"/>
</dbReference>
<dbReference type="PANTHER" id="PTHR28264">
    <property type="entry name" value="CYTOCHROME C OXIDASE SUBUNIT 7A"/>
    <property type="match status" value="1"/>
</dbReference>
<dbReference type="STRING" id="35722.A0A0B7NQD8"/>
<keyword evidence="2" id="KW-0812">Transmembrane</keyword>
<dbReference type="GO" id="GO:0006123">
    <property type="term" value="P:mitochondrial electron transport, cytochrome c to oxygen"/>
    <property type="evidence" value="ECO:0007669"/>
    <property type="project" value="TreeGrafter"/>
</dbReference>
<keyword evidence="3" id="KW-0999">Mitochondrion inner membrane</keyword>
<evidence type="ECO:0000256" key="2">
    <source>
        <dbReference type="ARBA" id="ARBA00022692"/>
    </source>
</evidence>
<dbReference type="AlphaFoldDB" id="A0A0B7NQD8"/>
<accession>A0A0B7NQD8</accession>
<dbReference type="GO" id="GO:0004129">
    <property type="term" value="F:cytochrome-c oxidase activity"/>
    <property type="evidence" value="ECO:0007669"/>
    <property type="project" value="TreeGrafter"/>
</dbReference>
<keyword evidence="6" id="KW-0472">Membrane</keyword>
<organism evidence="7 8">
    <name type="scientific">Parasitella parasitica</name>
    <dbReference type="NCBI Taxonomy" id="35722"/>
    <lineage>
        <taxon>Eukaryota</taxon>
        <taxon>Fungi</taxon>
        <taxon>Fungi incertae sedis</taxon>
        <taxon>Mucoromycota</taxon>
        <taxon>Mucoromycotina</taxon>
        <taxon>Mucoromycetes</taxon>
        <taxon>Mucorales</taxon>
        <taxon>Mucorineae</taxon>
        <taxon>Mucoraceae</taxon>
        <taxon>Parasitella</taxon>
    </lineage>
</organism>
<evidence type="ECO:0000256" key="1">
    <source>
        <dbReference type="ARBA" id="ARBA00004273"/>
    </source>
</evidence>
<dbReference type="Proteomes" id="UP000054107">
    <property type="component" value="Unassembled WGS sequence"/>
</dbReference>
<evidence type="ECO:0000256" key="6">
    <source>
        <dbReference type="ARBA" id="ARBA00023136"/>
    </source>
</evidence>
<evidence type="ECO:0008006" key="9">
    <source>
        <dbReference type="Google" id="ProtNLM"/>
    </source>
</evidence>
<reference evidence="7 8" key="1">
    <citation type="submission" date="2014-09" db="EMBL/GenBank/DDBJ databases">
        <authorList>
            <person name="Ellenberger Sabrina"/>
        </authorList>
    </citation>
    <scope>NUCLEOTIDE SEQUENCE [LARGE SCALE GENOMIC DNA]</scope>
    <source>
        <strain evidence="7 8">CBS 412.66</strain>
    </source>
</reference>
<protein>
    <recommendedName>
        <fullName evidence="9">Cytochrome c oxidase polypeptide VIIA</fullName>
    </recommendedName>
</protein>
<evidence type="ECO:0000256" key="5">
    <source>
        <dbReference type="ARBA" id="ARBA00023128"/>
    </source>
</evidence>
<dbReference type="PANTHER" id="PTHR28264:SF1">
    <property type="entry name" value="CYTOCHROME C OXIDASE SUBUNIT 6C"/>
    <property type="match status" value="1"/>
</dbReference>
<proteinExistence type="predicted"/>
<comment type="subcellular location">
    <subcellularLocation>
        <location evidence="1">Mitochondrion inner membrane</location>
    </subcellularLocation>
</comment>
<evidence type="ECO:0000256" key="3">
    <source>
        <dbReference type="ARBA" id="ARBA00022792"/>
    </source>
</evidence>
<evidence type="ECO:0000313" key="7">
    <source>
        <dbReference type="EMBL" id="CEP19652.1"/>
    </source>
</evidence>
<evidence type="ECO:0000313" key="8">
    <source>
        <dbReference type="Proteomes" id="UP000054107"/>
    </source>
</evidence>
<keyword evidence="4" id="KW-1133">Transmembrane helix</keyword>